<keyword evidence="1" id="KW-0812">Transmembrane</keyword>
<dbReference type="RefSeq" id="WP_130606806.1">
    <property type="nucleotide sequence ID" value="NZ_AP019368.1"/>
</dbReference>
<evidence type="ECO:0000256" key="1">
    <source>
        <dbReference type="SAM" id="Phobius"/>
    </source>
</evidence>
<accession>A0A4P2VLU4</accession>
<feature type="transmembrane region" description="Helical" evidence="1">
    <location>
        <begin position="46"/>
        <end position="63"/>
    </location>
</feature>
<evidence type="ECO:0000313" key="3">
    <source>
        <dbReference type="Proteomes" id="UP000291236"/>
    </source>
</evidence>
<sequence length="78" mass="8997">MYENNPFENFQFFTLANLGYARISMAVSEGENKNINNHYYNEKTVIASYCILASVLTGILFSINRRFIKITDNNSLFS</sequence>
<keyword evidence="1" id="KW-1133">Transmembrane helix</keyword>
<gene>
    <name evidence="2" type="ORF">JCM31447_316600</name>
</gene>
<keyword evidence="3" id="KW-1185">Reference proteome</keyword>
<reference evidence="2 3" key="1">
    <citation type="submission" date="2018-12" db="EMBL/GenBank/DDBJ databases">
        <title>Rubrispira sanarue gen. nov., sp., nov., a member of the order Silvanigrellales, isolated from a brackish lake in Hamamatsu Japan.</title>
        <authorList>
            <person name="Maejima Y."/>
            <person name="Iino T."/>
            <person name="Muraguchi Y."/>
            <person name="Fukuda K."/>
            <person name="Nojiri H."/>
            <person name="Ohkuma M."/>
            <person name="Moriuchi R."/>
            <person name="Dohra H."/>
            <person name="Kimbara K."/>
            <person name="Shintani M."/>
        </authorList>
    </citation>
    <scope>NUCLEOTIDE SEQUENCE [LARGE SCALE GENOMIC DNA]</scope>
    <source>
        <strain evidence="2 3">RF1110005</strain>
    </source>
</reference>
<dbReference type="EMBL" id="AP019368">
    <property type="protein sequence ID" value="BBH52369.1"/>
    <property type="molecule type" value="Genomic_DNA"/>
</dbReference>
<keyword evidence="1" id="KW-0472">Membrane</keyword>
<evidence type="ECO:0000313" key="2">
    <source>
        <dbReference type="EMBL" id="BBH52369.1"/>
    </source>
</evidence>
<organism evidence="2 3">
    <name type="scientific">Fluviispira sanaruensis</name>
    <dbReference type="NCBI Taxonomy" id="2493639"/>
    <lineage>
        <taxon>Bacteria</taxon>
        <taxon>Pseudomonadati</taxon>
        <taxon>Bdellovibrionota</taxon>
        <taxon>Oligoflexia</taxon>
        <taxon>Silvanigrellales</taxon>
        <taxon>Silvanigrellaceae</taxon>
        <taxon>Fluviispira</taxon>
    </lineage>
</organism>
<dbReference type="KEGG" id="sbf:JCM31447_316600"/>
<dbReference type="Proteomes" id="UP000291236">
    <property type="component" value="Chromosome"/>
</dbReference>
<protein>
    <submittedName>
        <fullName evidence="2">Uncharacterized protein</fullName>
    </submittedName>
</protein>
<dbReference type="AlphaFoldDB" id="A0A4P2VLU4"/>
<name>A0A4P2VLU4_FLUSA</name>
<proteinExistence type="predicted"/>